<proteinExistence type="predicted"/>
<keyword evidence="2" id="KW-1185">Reference proteome</keyword>
<sequence>MPLIGDIHCLQLSGKHQDKMFAWAALEHYIGTFPDFPDLEIVLDEFERGSVQITEQGNPAEIQFFFAL</sequence>
<dbReference type="AlphaFoldDB" id="T0AVT4"/>
<dbReference type="EMBL" id="ATJV01000071">
    <property type="protein sequence ID" value="EPZ14678.1"/>
    <property type="molecule type" value="Genomic_DNA"/>
</dbReference>
<reference evidence="1 2" key="1">
    <citation type="submission" date="2013-06" db="EMBL/GenBank/DDBJ databases">
        <title>Draft genome sequence of Thauera terpenica.</title>
        <authorList>
            <person name="Liu B."/>
            <person name="Frostegard A.H."/>
            <person name="Shapleigh J.P."/>
        </authorList>
    </citation>
    <scope>NUCLEOTIDE SEQUENCE [LARGE SCALE GENOMIC DNA]</scope>
    <source>
        <strain evidence="1 2">58Eu</strain>
    </source>
</reference>
<organism evidence="1 2">
    <name type="scientific">Thauera terpenica 58Eu</name>
    <dbReference type="NCBI Taxonomy" id="1348657"/>
    <lineage>
        <taxon>Bacteria</taxon>
        <taxon>Pseudomonadati</taxon>
        <taxon>Pseudomonadota</taxon>
        <taxon>Betaproteobacteria</taxon>
        <taxon>Rhodocyclales</taxon>
        <taxon>Zoogloeaceae</taxon>
        <taxon>Thauera</taxon>
    </lineage>
</organism>
<dbReference type="Proteomes" id="UP000015455">
    <property type="component" value="Unassembled WGS sequence"/>
</dbReference>
<gene>
    <name evidence="1" type="ORF">M622_17800</name>
</gene>
<evidence type="ECO:0000313" key="2">
    <source>
        <dbReference type="Proteomes" id="UP000015455"/>
    </source>
</evidence>
<name>T0AVT4_9RHOO</name>
<accession>T0AVT4</accession>
<comment type="caution">
    <text evidence="1">The sequence shown here is derived from an EMBL/GenBank/DDBJ whole genome shotgun (WGS) entry which is preliminary data.</text>
</comment>
<protein>
    <submittedName>
        <fullName evidence="1">Uncharacterized protein</fullName>
    </submittedName>
</protein>
<evidence type="ECO:0000313" key="1">
    <source>
        <dbReference type="EMBL" id="EPZ14678.1"/>
    </source>
</evidence>